<feature type="compositionally biased region" description="Polar residues" evidence="1">
    <location>
        <begin position="137"/>
        <end position="148"/>
    </location>
</feature>
<accession>A0A2S5TL38</accession>
<feature type="chain" id="PRO_5015418421" description="DUF1302 domain-containing protein" evidence="2">
    <location>
        <begin position="32"/>
        <end position="645"/>
    </location>
</feature>
<dbReference type="RefSeq" id="WP_104228664.1">
    <property type="nucleotide sequence ID" value="NZ_PSNW01000001.1"/>
</dbReference>
<proteinExistence type="predicted"/>
<feature type="region of interest" description="Disordered" evidence="1">
    <location>
        <begin position="136"/>
        <end position="156"/>
    </location>
</feature>
<comment type="caution">
    <text evidence="3">The sequence shown here is derived from an EMBL/GenBank/DDBJ whole genome shotgun (WGS) entry which is preliminary data.</text>
</comment>
<keyword evidence="2" id="KW-0732">Signal</keyword>
<evidence type="ECO:0000313" key="3">
    <source>
        <dbReference type="EMBL" id="PPE75699.1"/>
    </source>
</evidence>
<dbReference type="InterPro" id="IPR010727">
    <property type="entry name" value="DUF1302"/>
</dbReference>
<evidence type="ECO:0000313" key="4">
    <source>
        <dbReference type="Proteomes" id="UP000238220"/>
    </source>
</evidence>
<sequence length="645" mass="70179">MSRRIQWPFAHRGLAVACAMVPALASHPARAGEFELFGLDGDWQMQLGYAAAMRLHDADDRIIDAPGSPDIPVPETLKIPESANYDDGDRNFDKGALFNNRITVLGELGLTHEDYGIRVRADAFYDDVYRRRNDNRQSATLSQTTGNINDPHEGPVDRFTDAAEYYDGARARLLDAYVYGTWYLGEEAALNLRLGRHIAAWGESLFFSGIALAQSPADATKANVPGADVKSILLPVNQVSMQLALTPELTLLGQYKLEYKSTELNPVGEYFSVADVVGPGAQFTYGLENPLYLPNLADVNLLSTDLAEYLQLVADFANLPLGGVTDFLSNTLAALDPFLPDLPLQIANIPMPGQPKYINVLYNGEKKPSDHGQYGVGLKYQMTPTTGVGLYHLRYHSTTPAPVQTYGSAPLLVGPGGVPILATGTLGLQVPVTYQPHYFDGIHMTAASFSTALFGVNVAGEAIYRDGVDVLVDLSSGLLGPVPSPTRAKIIQGLLSAIYSFGPQDLFGLPLWDTLSVVGETGYVHVQEVDPVCNPYECNTKLHNSKDSSAISMLFIFDRKNVLRGWDLTVPVYAARMLEGQSSLTAAFGPLAGIQDKRLSVGLNMTYLQQFTLGITWAGYFGTPHFAKNPYADRDFVGVSAKYSF</sequence>
<protein>
    <recommendedName>
        <fullName evidence="5">DUF1302 domain-containing protein</fullName>
    </recommendedName>
</protein>
<name>A0A2S5TL38_9GAMM</name>
<dbReference type="AlphaFoldDB" id="A0A2S5TL38"/>
<evidence type="ECO:0008006" key="5">
    <source>
        <dbReference type="Google" id="ProtNLM"/>
    </source>
</evidence>
<evidence type="ECO:0000256" key="2">
    <source>
        <dbReference type="SAM" id="SignalP"/>
    </source>
</evidence>
<reference evidence="3 4" key="1">
    <citation type="submission" date="2018-02" db="EMBL/GenBank/DDBJ databases">
        <title>Genome sequencing of Solimonas sp. HR-BB.</title>
        <authorList>
            <person name="Lee Y."/>
            <person name="Jeon C.O."/>
        </authorList>
    </citation>
    <scope>NUCLEOTIDE SEQUENCE [LARGE SCALE GENOMIC DNA]</scope>
    <source>
        <strain evidence="3 4">HR-BB</strain>
    </source>
</reference>
<keyword evidence="4" id="KW-1185">Reference proteome</keyword>
<dbReference type="OrthoDB" id="7000272at2"/>
<dbReference type="Pfam" id="PF06980">
    <property type="entry name" value="DUF1302"/>
    <property type="match status" value="1"/>
</dbReference>
<evidence type="ECO:0000256" key="1">
    <source>
        <dbReference type="SAM" id="MobiDB-lite"/>
    </source>
</evidence>
<organism evidence="3 4">
    <name type="scientific">Solimonas fluminis</name>
    <dbReference type="NCBI Taxonomy" id="2086571"/>
    <lineage>
        <taxon>Bacteria</taxon>
        <taxon>Pseudomonadati</taxon>
        <taxon>Pseudomonadota</taxon>
        <taxon>Gammaproteobacteria</taxon>
        <taxon>Nevskiales</taxon>
        <taxon>Nevskiaceae</taxon>
        <taxon>Solimonas</taxon>
    </lineage>
</organism>
<dbReference type="EMBL" id="PSNW01000001">
    <property type="protein sequence ID" value="PPE75699.1"/>
    <property type="molecule type" value="Genomic_DNA"/>
</dbReference>
<dbReference type="Proteomes" id="UP000238220">
    <property type="component" value="Unassembled WGS sequence"/>
</dbReference>
<gene>
    <name evidence="3" type="ORF">C3942_02060</name>
</gene>
<feature type="signal peptide" evidence="2">
    <location>
        <begin position="1"/>
        <end position="31"/>
    </location>
</feature>